<keyword evidence="2" id="KW-0472">Membrane</keyword>
<evidence type="ECO:0000313" key="4">
    <source>
        <dbReference type="Proteomes" id="UP000235786"/>
    </source>
</evidence>
<feature type="transmembrane region" description="Helical" evidence="2">
    <location>
        <begin position="389"/>
        <end position="408"/>
    </location>
</feature>
<dbReference type="STRING" id="1149755.A0A2J6RYS4"/>
<feature type="transmembrane region" description="Helical" evidence="2">
    <location>
        <begin position="309"/>
        <end position="327"/>
    </location>
</feature>
<protein>
    <submittedName>
        <fullName evidence="3">Uncharacterized protein</fullName>
    </submittedName>
</protein>
<keyword evidence="2" id="KW-0812">Transmembrane</keyword>
<evidence type="ECO:0000256" key="1">
    <source>
        <dbReference type="SAM" id="MobiDB-lite"/>
    </source>
</evidence>
<gene>
    <name evidence="3" type="ORF">L207DRAFT_564298</name>
</gene>
<dbReference type="Proteomes" id="UP000235786">
    <property type="component" value="Unassembled WGS sequence"/>
</dbReference>
<evidence type="ECO:0000313" key="3">
    <source>
        <dbReference type="EMBL" id="PMD43661.1"/>
    </source>
</evidence>
<feature type="transmembrane region" description="Helical" evidence="2">
    <location>
        <begin position="188"/>
        <end position="213"/>
    </location>
</feature>
<feature type="transmembrane region" description="Helical" evidence="2">
    <location>
        <begin position="519"/>
        <end position="538"/>
    </location>
</feature>
<name>A0A2J6RYS4_HYAVF</name>
<feature type="compositionally biased region" description="Polar residues" evidence="1">
    <location>
        <begin position="571"/>
        <end position="583"/>
    </location>
</feature>
<dbReference type="OrthoDB" id="4582561at2759"/>
<feature type="transmembrane region" description="Helical" evidence="2">
    <location>
        <begin position="485"/>
        <end position="507"/>
    </location>
</feature>
<proteinExistence type="predicted"/>
<evidence type="ECO:0000256" key="2">
    <source>
        <dbReference type="SAM" id="Phobius"/>
    </source>
</evidence>
<sequence>MNVPSLSSIFPDDATLRQNAIVDLGFLSPNANASSLINNSTFTNTLQCAIATSNGLQNASCVQTCGNITDLFSSWPNFYTCSWYPALSEALNVNPNVSTGVSLDSLGIYSHQEELSSNISSSIATCLADYCQSSSQCQVLDSSKACSSANLISVNGSSKTLNQSSAASCLRYGVCGTTDEVNPDIGGLGVLLSILIQYTISLFGIFTHVAFYARYRIAQYRTKQGPAGQAATDALSQAEEKLKGHLEALTSGLVEFQKSQCFFAATLQVAALIVLTPYLQQVQAANSFAPIMLSLAHIEILADRNSKYLLLLSSICFVLGTAVYWNADPNLTGGSLNVYNEYDNPAIAIMSCGNLAPFAPCFVSNNFFRFGLWPQFLGVSYASAEKVGLAVWIMTFLIWIYRVLYATATTEAFSPLFKQAWDGLKKLSHSLKLIWRTTIAKIPNSKHLRKLSEIWKKNKVIQESRKWFTKLAAFIKPKEKRFWNYLQLVLGTAALLMQLTSIIEVLVFSSNLINTQMSFGQIVAVGIWIPVMLEYAYLEINGTEEGTKYRLKSPLVVTNPTSGPKLPAPQHSPSQNVQNTTVPKATPQPSGP</sequence>
<feature type="region of interest" description="Disordered" evidence="1">
    <location>
        <begin position="560"/>
        <end position="592"/>
    </location>
</feature>
<organism evidence="3 4">
    <name type="scientific">Hyaloscypha variabilis (strain UAMH 11265 / GT02V1 / F)</name>
    <name type="common">Meliniomyces variabilis</name>
    <dbReference type="NCBI Taxonomy" id="1149755"/>
    <lineage>
        <taxon>Eukaryota</taxon>
        <taxon>Fungi</taxon>
        <taxon>Dikarya</taxon>
        <taxon>Ascomycota</taxon>
        <taxon>Pezizomycotina</taxon>
        <taxon>Leotiomycetes</taxon>
        <taxon>Helotiales</taxon>
        <taxon>Hyaloscyphaceae</taxon>
        <taxon>Hyaloscypha</taxon>
        <taxon>Hyaloscypha variabilis</taxon>
    </lineage>
</organism>
<reference evidence="3 4" key="1">
    <citation type="submission" date="2016-04" db="EMBL/GenBank/DDBJ databases">
        <title>A degradative enzymes factory behind the ericoid mycorrhizal symbiosis.</title>
        <authorList>
            <consortium name="DOE Joint Genome Institute"/>
            <person name="Martino E."/>
            <person name="Morin E."/>
            <person name="Grelet G."/>
            <person name="Kuo A."/>
            <person name="Kohler A."/>
            <person name="Daghino S."/>
            <person name="Barry K."/>
            <person name="Choi C."/>
            <person name="Cichocki N."/>
            <person name="Clum A."/>
            <person name="Copeland A."/>
            <person name="Hainaut M."/>
            <person name="Haridas S."/>
            <person name="Labutti K."/>
            <person name="Lindquist E."/>
            <person name="Lipzen A."/>
            <person name="Khouja H.-R."/>
            <person name="Murat C."/>
            <person name="Ohm R."/>
            <person name="Olson A."/>
            <person name="Spatafora J."/>
            <person name="Veneault-Fourrey C."/>
            <person name="Henrissat B."/>
            <person name="Grigoriev I."/>
            <person name="Martin F."/>
            <person name="Perotto S."/>
        </authorList>
    </citation>
    <scope>NUCLEOTIDE SEQUENCE [LARGE SCALE GENOMIC DNA]</scope>
    <source>
        <strain evidence="3 4">F</strain>
    </source>
</reference>
<dbReference type="AlphaFoldDB" id="A0A2J6RYS4"/>
<dbReference type="EMBL" id="KZ613942">
    <property type="protein sequence ID" value="PMD43661.1"/>
    <property type="molecule type" value="Genomic_DNA"/>
</dbReference>
<keyword evidence="2" id="KW-1133">Transmembrane helix</keyword>
<accession>A0A2J6RYS4</accession>
<keyword evidence="4" id="KW-1185">Reference proteome</keyword>